<reference evidence="3 4" key="1">
    <citation type="submission" date="2019-12" db="EMBL/GenBank/DDBJ databases">
        <title>Hymenobacter sp. HMF4947 Genome sequencing and assembly.</title>
        <authorList>
            <person name="Kang H."/>
            <person name="Cha I."/>
            <person name="Kim H."/>
            <person name="Joh K."/>
        </authorList>
    </citation>
    <scope>NUCLEOTIDE SEQUENCE [LARGE SCALE GENOMIC DNA]</scope>
    <source>
        <strain evidence="3 4">HMF4947</strain>
    </source>
</reference>
<keyword evidence="4" id="KW-1185">Reference proteome</keyword>
<keyword evidence="3" id="KW-0012">Acyltransferase</keyword>
<proteinExistence type="predicted"/>
<feature type="transmembrane region" description="Helical" evidence="1">
    <location>
        <begin position="255"/>
        <end position="275"/>
    </location>
</feature>
<dbReference type="AlphaFoldDB" id="A0A7K1TEU9"/>
<evidence type="ECO:0000313" key="3">
    <source>
        <dbReference type="EMBL" id="MVN76936.1"/>
    </source>
</evidence>
<feature type="transmembrane region" description="Helical" evidence="1">
    <location>
        <begin position="202"/>
        <end position="222"/>
    </location>
</feature>
<dbReference type="Proteomes" id="UP000441336">
    <property type="component" value="Unassembled WGS sequence"/>
</dbReference>
<keyword evidence="1" id="KW-0472">Membrane</keyword>
<comment type="caution">
    <text evidence="3">The sequence shown here is derived from an EMBL/GenBank/DDBJ whole genome shotgun (WGS) entry which is preliminary data.</text>
</comment>
<evidence type="ECO:0000313" key="4">
    <source>
        <dbReference type="Proteomes" id="UP000441336"/>
    </source>
</evidence>
<dbReference type="PANTHER" id="PTHR23028">
    <property type="entry name" value="ACETYLTRANSFERASE"/>
    <property type="match status" value="1"/>
</dbReference>
<accession>A0A7K1TEU9</accession>
<dbReference type="Pfam" id="PF01757">
    <property type="entry name" value="Acyl_transf_3"/>
    <property type="match status" value="1"/>
</dbReference>
<dbReference type="PANTHER" id="PTHR23028:SF53">
    <property type="entry name" value="ACYL_TRANSF_3 DOMAIN-CONTAINING PROTEIN"/>
    <property type="match status" value="1"/>
</dbReference>
<feature type="transmembrane region" description="Helical" evidence="1">
    <location>
        <begin position="43"/>
        <end position="64"/>
    </location>
</feature>
<gene>
    <name evidence="3" type="ORF">GO988_11430</name>
</gene>
<keyword evidence="1" id="KW-0812">Transmembrane</keyword>
<keyword evidence="1" id="KW-1133">Transmembrane helix</keyword>
<name>A0A7K1TEU9_9BACT</name>
<feature type="domain" description="Acyltransferase 3" evidence="2">
    <location>
        <begin position="9"/>
        <end position="340"/>
    </location>
</feature>
<dbReference type="InterPro" id="IPR002656">
    <property type="entry name" value="Acyl_transf_3_dom"/>
</dbReference>
<feature type="transmembrane region" description="Helical" evidence="1">
    <location>
        <begin position="12"/>
        <end position="31"/>
    </location>
</feature>
<feature type="transmembrane region" description="Helical" evidence="1">
    <location>
        <begin position="92"/>
        <end position="112"/>
    </location>
</feature>
<dbReference type="GO" id="GO:0016747">
    <property type="term" value="F:acyltransferase activity, transferring groups other than amino-acyl groups"/>
    <property type="evidence" value="ECO:0007669"/>
    <property type="project" value="InterPro"/>
</dbReference>
<feature type="transmembrane region" description="Helical" evidence="1">
    <location>
        <begin position="287"/>
        <end position="309"/>
    </location>
</feature>
<keyword evidence="3" id="KW-0808">Transferase</keyword>
<feature type="transmembrane region" description="Helical" evidence="1">
    <location>
        <begin position="321"/>
        <end position="344"/>
    </location>
</feature>
<sequence length="362" mass="40540">MATTQREIKSLTGIRWWAAFFVFLFHLHSRVPITWLPWQAQNIISQGALGVNLFFMLSGFLLAYAHCKDFPEPQVKGFAYTKYFLFKRFARIYPVYLVGWLLSLVVSIGLGARPSALIIGSNLVFLQTYFPSIAMTWYGGGAWSIAVEIFFYLCFPLLLPVLLRIKQKSGLLMLLAGCAMLGFVPGLVYNLLPGTIPFTLQYAFPLCRLAEFTAGIITSILVFRFDWRVSNWVAALALMLGTIDLVYFGSRWSGFIVHNLLIIPVIALTLAAATNKSGVFTWLGKEPLVWLGKISYCFYMIQIPLSIWLDASLESGKLSKASLLIGPLALAVSLVGGALLHYIVEVPAHRFLMHRNRNPLLD</sequence>
<feature type="transmembrane region" description="Helical" evidence="1">
    <location>
        <begin position="229"/>
        <end position="249"/>
    </location>
</feature>
<evidence type="ECO:0000259" key="2">
    <source>
        <dbReference type="Pfam" id="PF01757"/>
    </source>
</evidence>
<dbReference type="GO" id="GO:0016020">
    <property type="term" value="C:membrane"/>
    <property type="evidence" value="ECO:0007669"/>
    <property type="project" value="TreeGrafter"/>
</dbReference>
<dbReference type="EMBL" id="WQKZ01000002">
    <property type="protein sequence ID" value="MVN76936.1"/>
    <property type="molecule type" value="Genomic_DNA"/>
</dbReference>
<dbReference type="GO" id="GO:0000271">
    <property type="term" value="P:polysaccharide biosynthetic process"/>
    <property type="evidence" value="ECO:0007669"/>
    <property type="project" value="TreeGrafter"/>
</dbReference>
<organism evidence="3 4">
    <name type="scientific">Hymenobacter ginkgonis</name>
    <dbReference type="NCBI Taxonomy" id="2682976"/>
    <lineage>
        <taxon>Bacteria</taxon>
        <taxon>Pseudomonadati</taxon>
        <taxon>Bacteroidota</taxon>
        <taxon>Cytophagia</taxon>
        <taxon>Cytophagales</taxon>
        <taxon>Hymenobacteraceae</taxon>
        <taxon>Hymenobacter</taxon>
    </lineage>
</organism>
<evidence type="ECO:0000256" key="1">
    <source>
        <dbReference type="SAM" id="Phobius"/>
    </source>
</evidence>
<dbReference type="InterPro" id="IPR050879">
    <property type="entry name" value="Acyltransferase_3"/>
</dbReference>
<feature type="transmembrane region" description="Helical" evidence="1">
    <location>
        <begin position="171"/>
        <end position="190"/>
    </location>
</feature>
<dbReference type="RefSeq" id="WP_157565329.1">
    <property type="nucleotide sequence ID" value="NZ_WQKZ01000002.1"/>
</dbReference>
<feature type="transmembrane region" description="Helical" evidence="1">
    <location>
        <begin position="132"/>
        <end position="159"/>
    </location>
</feature>
<protein>
    <submittedName>
        <fullName evidence="3">Acyltransferase family protein</fullName>
    </submittedName>
</protein>